<evidence type="ECO:0000313" key="1">
    <source>
        <dbReference type="EMBL" id="KAJ1107986.1"/>
    </source>
</evidence>
<comment type="caution">
    <text evidence="1">The sequence shown here is derived from an EMBL/GenBank/DDBJ whole genome shotgun (WGS) entry which is preliminary data.</text>
</comment>
<dbReference type="EMBL" id="JANPWB010000013">
    <property type="protein sequence ID" value="KAJ1107986.1"/>
    <property type="molecule type" value="Genomic_DNA"/>
</dbReference>
<dbReference type="AlphaFoldDB" id="A0AAV7MW25"/>
<organism evidence="1 2">
    <name type="scientific">Pleurodeles waltl</name>
    <name type="common">Iberian ribbed newt</name>
    <dbReference type="NCBI Taxonomy" id="8319"/>
    <lineage>
        <taxon>Eukaryota</taxon>
        <taxon>Metazoa</taxon>
        <taxon>Chordata</taxon>
        <taxon>Craniata</taxon>
        <taxon>Vertebrata</taxon>
        <taxon>Euteleostomi</taxon>
        <taxon>Amphibia</taxon>
        <taxon>Batrachia</taxon>
        <taxon>Caudata</taxon>
        <taxon>Salamandroidea</taxon>
        <taxon>Salamandridae</taxon>
        <taxon>Pleurodelinae</taxon>
        <taxon>Pleurodeles</taxon>
    </lineage>
</organism>
<reference evidence="1" key="1">
    <citation type="journal article" date="2022" name="bioRxiv">
        <title>Sequencing and chromosome-scale assembly of the giantPleurodeles waltlgenome.</title>
        <authorList>
            <person name="Brown T."/>
            <person name="Elewa A."/>
            <person name="Iarovenko S."/>
            <person name="Subramanian E."/>
            <person name="Araus A.J."/>
            <person name="Petzold A."/>
            <person name="Susuki M."/>
            <person name="Suzuki K.-i.T."/>
            <person name="Hayashi T."/>
            <person name="Toyoda A."/>
            <person name="Oliveira C."/>
            <person name="Osipova E."/>
            <person name="Leigh N.D."/>
            <person name="Simon A."/>
            <person name="Yun M.H."/>
        </authorList>
    </citation>
    <scope>NUCLEOTIDE SEQUENCE</scope>
    <source>
        <strain evidence="1">20211129_DDA</strain>
        <tissue evidence="1">Liver</tissue>
    </source>
</reference>
<keyword evidence="2" id="KW-1185">Reference proteome</keyword>
<evidence type="ECO:0000313" key="2">
    <source>
        <dbReference type="Proteomes" id="UP001066276"/>
    </source>
</evidence>
<gene>
    <name evidence="1" type="ORF">NDU88_005371</name>
</gene>
<accession>A0AAV7MW25</accession>
<sequence length="181" mass="19800">MERLTPCLSEEAIGLLSTCRSEELHCSSAINTHSVGVISRALKREACKRPGSGSARFVGPIHARLFGLQPPTLPTATDRLVRLPPPLVKEELEGIKLGAGPIADRQLYNLRSFVSAHKSVAMDERNHLLVIGASTRHVSRVTWDVPTRKQKKTWIVTGGLIVTFLDSECLLKVFGEVVDVA</sequence>
<dbReference type="Proteomes" id="UP001066276">
    <property type="component" value="Chromosome 9"/>
</dbReference>
<name>A0AAV7MW25_PLEWA</name>
<protein>
    <submittedName>
        <fullName evidence="1">Uncharacterized protein</fullName>
    </submittedName>
</protein>
<proteinExistence type="predicted"/>